<evidence type="ECO:0000256" key="3">
    <source>
        <dbReference type="ARBA" id="ARBA00022692"/>
    </source>
</evidence>
<evidence type="ECO:0000313" key="8">
    <source>
        <dbReference type="EnsemblFungi" id="FOXG_16553P0"/>
    </source>
</evidence>
<dbReference type="EnsemblFungi" id="FOXG_16553T0">
    <property type="protein sequence ID" value="FOXG_16553P0"/>
    <property type="gene ID" value="FOXG_16553"/>
</dbReference>
<accession>A0A0D2YJ39</accession>
<reference evidence="8" key="2">
    <citation type="submission" date="2025-08" db="UniProtKB">
        <authorList>
            <consortium name="EnsemblFungi"/>
        </authorList>
    </citation>
    <scope>IDENTIFICATION</scope>
    <source>
        <strain evidence="8">4287 / CBS 123668 / FGSC 9935 / NRRL 34936</strain>
    </source>
</reference>
<dbReference type="GO" id="GO:0022857">
    <property type="term" value="F:transmembrane transporter activity"/>
    <property type="evidence" value="ECO:0007669"/>
    <property type="project" value="InterPro"/>
</dbReference>
<protein>
    <recommendedName>
        <fullName evidence="10">Major facilitator superfamily (MFS) profile domain-containing protein</fullName>
    </recommendedName>
</protein>
<dbReference type="PANTHER" id="PTHR43791">
    <property type="entry name" value="PERMEASE-RELATED"/>
    <property type="match status" value="1"/>
</dbReference>
<keyword evidence="5 7" id="KW-0472">Membrane</keyword>
<proteinExistence type="predicted"/>
<dbReference type="AlphaFoldDB" id="A0A0D2YJ39"/>
<evidence type="ECO:0000256" key="5">
    <source>
        <dbReference type="ARBA" id="ARBA00023136"/>
    </source>
</evidence>
<feature type="transmembrane region" description="Helical" evidence="7">
    <location>
        <begin position="80"/>
        <end position="100"/>
    </location>
</feature>
<keyword evidence="6" id="KW-0325">Glycoprotein</keyword>
<evidence type="ECO:0000256" key="4">
    <source>
        <dbReference type="ARBA" id="ARBA00022989"/>
    </source>
</evidence>
<feature type="transmembrane region" description="Helical" evidence="7">
    <location>
        <begin position="207"/>
        <end position="227"/>
    </location>
</feature>
<evidence type="ECO:0000256" key="1">
    <source>
        <dbReference type="ARBA" id="ARBA00004141"/>
    </source>
</evidence>
<sequence length="238" mass="27141">MDRGTPRNIMTELNISADDYNFVTMAYYIPYILAETPSNLLVKRLKPSVWQARIMISWGIVLVCHAAVKNAAGLYTVRAFLGLFEAGLWPGMLLQLCYWYRPDEMASRIVLVTILGNFSAVVSGVLAFAFNGVHAQGLSGWKWLILTEGVFTILLGIFAYTFMPDSRWMSEEEKAFVQARLPINAPRAAEKDFDWKEFWHTLKDHKLWLFLLCWAFYTIGTTGLNFYQPTVIANLGFT</sequence>
<dbReference type="InterPro" id="IPR036259">
    <property type="entry name" value="MFS_trans_sf"/>
</dbReference>
<dbReference type="Pfam" id="PF07690">
    <property type="entry name" value="MFS_1"/>
    <property type="match status" value="1"/>
</dbReference>
<keyword evidence="2" id="KW-0813">Transport</keyword>
<evidence type="ECO:0000256" key="2">
    <source>
        <dbReference type="ARBA" id="ARBA00022448"/>
    </source>
</evidence>
<comment type="subcellular location">
    <subcellularLocation>
        <location evidence="1">Membrane</location>
        <topology evidence="1">Multi-pass membrane protein</topology>
    </subcellularLocation>
</comment>
<dbReference type="Proteomes" id="UP000002489">
    <property type="component" value="Unassembled WGS sequence"/>
</dbReference>
<evidence type="ECO:0008006" key="10">
    <source>
        <dbReference type="Google" id="ProtNLM"/>
    </source>
</evidence>
<feature type="transmembrane region" description="Helical" evidence="7">
    <location>
        <begin position="50"/>
        <end position="68"/>
    </location>
</feature>
<dbReference type="GO" id="GO:0016020">
    <property type="term" value="C:membrane"/>
    <property type="evidence" value="ECO:0007669"/>
    <property type="project" value="UniProtKB-SubCell"/>
</dbReference>
<evidence type="ECO:0000256" key="6">
    <source>
        <dbReference type="ARBA" id="ARBA00023180"/>
    </source>
</evidence>
<keyword evidence="3 7" id="KW-0812">Transmembrane</keyword>
<name>A0A0D2YJ39_FUSOF</name>
<dbReference type="InterPro" id="IPR011701">
    <property type="entry name" value="MFS"/>
</dbReference>
<keyword evidence="4 7" id="KW-1133">Transmembrane helix</keyword>
<dbReference type="Gene3D" id="1.20.1250.20">
    <property type="entry name" value="MFS general substrate transporter like domains"/>
    <property type="match status" value="1"/>
</dbReference>
<evidence type="ECO:0000256" key="7">
    <source>
        <dbReference type="SAM" id="Phobius"/>
    </source>
</evidence>
<dbReference type="PANTHER" id="PTHR43791:SF36">
    <property type="entry name" value="TRANSPORTER, PUTATIVE (AFU_ORTHOLOGUE AFUA_6G08340)-RELATED"/>
    <property type="match status" value="1"/>
</dbReference>
<feature type="transmembrane region" description="Helical" evidence="7">
    <location>
        <begin position="143"/>
        <end position="163"/>
    </location>
</feature>
<organism evidence="8 9">
    <name type="scientific">Fusarium oxysporum (strain Fo5176)</name>
    <name type="common">Fusarium vascular wilt</name>
    <dbReference type="NCBI Taxonomy" id="660025"/>
    <lineage>
        <taxon>Eukaryota</taxon>
        <taxon>Fungi</taxon>
        <taxon>Dikarya</taxon>
        <taxon>Ascomycota</taxon>
        <taxon>Pezizomycotina</taxon>
        <taxon>Sordariomycetes</taxon>
        <taxon>Hypocreomycetidae</taxon>
        <taxon>Hypocreales</taxon>
        <taxon>Nectriaceae</taxon>
        <taxon>Fusarium</taxon>
        <taxon>Fusarium oxysporum species complex</taxon>
    </lineage>
</organism>
<feature type="transmembrane region" description="Helical" evidence="7">
    <location>
        <begin position="109"/>
        <end position="131"/>
    </location>
</feature>
<dbReference type="SUPFAM" id="SSF103473">
    <property type="entry name" value="MFS general substrate transporter"/>
    <property type="match status" value="1"/>
</dbReference>
<evidence type="ECO:0000313" key="9">
    <source>
        <dbReference type="Proteomes" id="UP000002489"/>
    </source>
</evidence>
<reference evidence="9" key="1">
    <citation type="journal article" date="2012" name="Mol. Plant Microbe Interact.">
        <title>A highly conserved effector in Fusarium oxysporum is required for full virulence on Arabidopsis.</title>
        <authorList>
            <person name="Thatcher L.F."/>
            <person name="Gardiner D.M."/>
            <person name="Kazan K."/>
            <person name="Manners J."/>
        </authorList>
    </citation>
    <scope>NUCLEOTIDE SEQUENCE [LARGE SCALE GENOMIC DNA]</scope>
    <source>
        <strain evidence="9">Fo5176</strain>
    </source>
</reference>